<evidence type="ECO:0008006" key="4">
    <source>
        <dbReference type="Google" id="ProtNLM"/>
    </source>
</evidence>
<dbReference type="Proteomes" id="UP000315677">
    <property type="component" value="Unassembled WGS sequence"/>
</dbReference>
<evidence type="ECO:0000256" key="1">
    <source>
        <dbReference type="SAM" id="MobiDB-lite"/>
    </source>
</evidence>
<dbReference type="Gene3D" id="2.40.400.10">
    <property type="entry name" value="Acetoacetate decarboxylase-like"/>
    <property type="match status" value="1"/>
</dbReference>
<dbReference type="InterPro" id="IPR018644">
    <property type="entry name" value="DUF2071"/>
</dbReference>
<sequence length="270" mass="29492">MVRDPAQPEPATEPVSGTAPAMASPRLLRQQWRDVTFVHWAVRPEQVAPLLPRGIRPDVLDGCTYVGLVLFRMVGSGFTRGPVLPWLGAFLETNVRLYSVDATGRRGVVFLSLDTDRAAVVAAARIGFALPYRWARMRFDAGDGSATAPRTYTARLRRPGVQACSRVVVRPREEILDGPLESFLTSRWGLHTTRLGRTWHLPNTHESWPLRRADLLEIDDGLVSSVGLGSAIADGAGDPRPPDHVAFSDGVSAEFGRPGLADTPRGGTRR</sequence>
<reference evidence="2 3" key="1">
    <citation type="submission" date="2019-06" db="EMBL/GenBank/DDBJ databases">
        <title>Sequencing the genomes of 1000 actinobacteria strains.</title>
        <authorList>
            <person name="Klenk H.-P."/>
        </authorList>
    </citation>
    <scope>NUCLEOTIDE SEQUENCE [LARGE SCALE GENOMIC DNA]</scope>
    <source>
        <strain evidence="2 3">DSM 45301</strain>
    </source>
</reference>
<dbReference type="SUPFAM" id="SSF160104">
    <property type="entry name" value="Acetoacetate decarboxylase-like"/>
    <property type="match status" value="1"/>
</dbReference>
<dbReference type="PANTHER" id="PTHR39186">
    <property type="entry name" value="DUF2071 FAMILY PROTEIN"/>
    <property type="match status" value="1"/>
</dbReference>
<comment type="caution">
    <text evidence="2">The sequence shown here is derived from an EMBL/GenBank/DDBJ whole genome shotgun (WGS) entry which is preliminary data.</text>
</comment>
<dbReference type="PANTHER" id="PTHR39186:SF1">
    <property type="entry name" value="DUF2071 DOMAIN-CONTAINING PROTEIN"/>
    <property type="match status" value="1"/>
</dbReference>
<feature type="region of interest" description="Disordered" evidence="1">
    <location>
        <begin position="1"/>
        <end position="21"/>
    </location>
</feature>
<dbReference type="OrthoDB" id="150993at2"/>
<protein>
    <recommendedName>
        <fullName evidence="4">DUF2071 domain-containing protein</fullName>
    </recommendedName>
</protein>
<gene>
    <name evidence="2" type="ORF">FB558_5785</name>
</gene>
<name>A0A543DKY7_9PSEU</name>
<evidence type="ECO:0000313" key="3">
    <source>
        <dbReference type="Proteomes" id="UP000315677"/>
    </source>
</evidence>
<dbReference type="Pfam" id="PF09844">
    <property type="entry name" value="DUF2071"/>
    <property type="match status" value="1"/>
</dbReference>
<evidence type="ECO:0000313" key="2">
    <source>
        <dbReference type="EMBL" id="TQM10004.1"/>
    </source>
</evidence>
<feature type="region of interest" description="Disordered" evidence="1">
    <location>
        <begin position="233"/>
        <end position="270"/>
    </location>
</feature>
<accession>A0A543DKY7</accession>
<proteinExistence type="predicted"/>
<organism evidence="2 3">
    <name type="scientific">Pseudonocardia kunmingensis</name>
    <dbReference type="NCBI Taxonomy" id="630975"/>
    <lineage>
        <taxon>Bacteria</taxon>
        <taxon>Bacillati</taxon>
        <taxon>Actinomycetota</taxon>
        <taxon>Actinomycetes</taxon>
        <taxon>Pseudonocardiales</taxon>
        <taxon>Pseudonocardiaceae</taxon>
        <taxon>Pseudonocardia</taxon>
    </lineage>
</organism>
<dbReference type="AlphaFoldDB" id="A0A543DKY7"/>
<dbReference type="EMBL" id="VFPA01000003">
    <property type="protein sequence ID" value="TQM10004.1"/>
    <property type="molecule type" value="Genomic_DNA"/>
</dbReference>
<keyword evidence="3" id="KW-1185">Reference proteome</keyword>
<dbReference type="InterPro" id="IPR023375">
    <property type="entry name" value="ADC_dom_sf"/>
</dbReference>